<dbReference type="Pfam" id="PF05954">
    <property type="entry name" value="Phage_GPD"/>
    <property type="match status" value="1"/>
</dbReference>
<evidence type="ECO:0000259" key="5">
    <source>
        <dbReference type="Pfam" id="PF22178"/>
    </source>
</evidence>
<dbReference type="SUPFAM" id="SSF69349">
    <property type="entry name" value="Phage fibre proteins"/>
    <property type="match status" value="1"/>
</dbReference>
<feature type="domain" description="Gp5/Type VI secretion system Vgr protein OB-fold" evidence="4">
    <location>
        <begin position="381"/>
        <end position="450"/>
    </location>
</feature>
<dbReference type="RefSeq" id="WP_061278377.1">
    <property type="nucleotide sequence ID" value="NZ_CP023525.1"/>
</dbReference>
<dbReference type="SUPFAM" id="SSF69279">
    <property type="entry name" value="Phage tail proteins"/>
    <property type="match status" value="2"/>
</dbReference>
<dbReference type="InterPro" id="IPR017847">
    <property type="entry name" value="T6SS_RhsGE_Vgr_subset"/>
</dbReference>
<evidence type="ECO:0000256" key="3">
    <source>
        <dbReference type="ARBA" id="ARBA00022525"/>
    </source>
</evidence>
<dbReference type="NCBIfam" id="TIGR01646">
    <property type="entry name" value="vgr_GE"/>
    <property type="match status" value="1"/>
</dbReference>
<dbReference type="Pfam" id="PF22178">
    <property type="entry name" value="Gp5_trimer_C"/>
    <property type="match status" value="1"/>
</dbReference>
<dbReference type="Gene3D" id="3.55.50.10">
    <property type="entry name" value="Baseplate protein-like domains"/>
    <property type="match status" value="1"/>
</dbReference>
<comment type="subcellular location">
    <subcellularLocation>
        <location evidence="1">Secreted</location>
    </subcellularLocation>
</comment>
<dbReference type="Proteomes" id="UP000217979">
    <property type="component" value="Chromosome"/>
</dbReference>
<dbReference type="InterPro" id="IPR054030">
    <property type="entry name" value="Gp5_Vgr_C"/>
</dbReference>
<dbReference type="EMBL" id="CP023525">
    <property type="protein sequence ID" value="ATF93810.1"/>
    <property type="molecule type" value="Genomic_DNA"/>
</dbReference>
<reference evidence="6 7" key="1">
    <citation type="submission" date="2017-09" db="EMBL/GenBank/DDBJ databases">
        <title>FDA dAtabase for Regulatory Grade micrObial Sequences (FDA-ARGOS): Supporting development and validation of Infectious Disease Dx tests.</title>
        <authorList>
            <person name="Minogue T."/>
            <person name="Wolcott M."/>
            <person name="Wasieloski L."/>
            <person name="Aguilar W."/>
            <person name="Moore D."/>
            <person name="Tallon L."/>
            <person name="Sadzewicz L."/>
            <person name="Ott S."/>
            <person name="Zhao X."/>
            <person name="Nagaraj S."/>
            <person name="Vavikolanu K."/>
            <person name="Aluvathingal J."/>
            <person name="Nadendla S."/>
            <person name="Sichtig H."/>
        </authorList>
    </citation>
    <scope>NUCLEOTIDE SEQUENCE [LARGE SCALE GENOMIC DNA]</scope>
    <source>
        <strain evidence="6 7">FDAARGOS_392</strain>
    </source>
</reference>
<proteinExistence type="inferred from homology"/>
<evidence type="ECO:0000313" key="6">
    <source>
        <dbReference type="EMBL" id="ATF93810.1"/>
    </source>
</evidence>
<feature type="domain" description="Gp5/Type VI secretion system Vgr C-terminal trimerisation" evidence="5">
    <location>
        <begin position="467"/>
        <end position="560"/>
    </location>
</feature>
<dbReference type="GO" id="GO:0005576">
    <property type="term" value="C:extracellular region"/>
    <property type="evidence" value="ECO:0007669"/>
    <property type="project" value="UniProtKB-SubCell"/>
</dbReference>
<dbReference type="SUPFAM" id="SSF69255">
    <property type="entry name" value="gp5 N-terminal domain-like"/>
    <property type="match status" value="1"/>
</dbReference>
<dbReference type="Pfam" id="PF04717">
    <property type="entry name" value="Phage_base_V"/>
    <property type="match status" value="1"/>
</dbReference>
<protein>
    <submittedName>
        <fullName evidence="6">Type VI secretion system tip protein VgrG</fullName>
    </submittedName>
</protein>
<dbReference type="Gene3D" id="2.40.50.230">
    <property type="entry name" value="Gp5 N-terminal domain"/>
    <property type="match status" value="1"/>
</dbReference>
<name>A0A291E169_9ENTR</name>
<dbReference type="InterPro" id="IPR037026">
    <property type="entry name" value="Vgr_OB-fold_dom_sf"/>
</dbReference>
<accession>A0A291E169</accession>
<dbReference type="PANTHER" id="PTHR32305">
    <property type="match status" value="1"/>
</dbReference>
<dbReference type="PANTHER" id="PTHR32305:SF15">
    <property type="entry name" value="PROTEIN RHSA-RELATED"/>
    <property type="match status" value="1"/>
</dbReference>
<evidence type="ECO:0000259" key="4">
    <source>
        <dbReference type="Pfam" id="PF04717"/>
    </source>
</evidence>
<dbReference type="InterPro" id="IPR050708">
    <property type="entry name" value="T6SS_VgrG/RHS"/>
</dbReference>
<keyword evidence="3" id="KW-0964">Secreted</keyword>
<dbReference type="NCBIfam" id="TIGR03361">
    <property type="entry name" value="VI_Rhs_Vgr"/>
    <property type="match status" value="1"/>
</dbReference>
<dbReference type="Gene3D" id="2.30.110.50">
    <property type="match status" value="1"/>
</dbReference>
<gene>
    <name evidence="6" type="ORF">CO704_17730</name>
</gene>
<sequence>MLNSTQLKTDQQSHFIRWNGDIADEMLLIALKGAESLSSSYQYELRSLTHKKESELLRWHGQEVSCQIGDGSNELPQRLLHGIVTRICYSQRTPEEAECILTVEPLLSQLMLGQEMRIWQNISVPDLVHDLLNEHKISLLDLQLNGSYEKREYCVQYRESALHFIQRLLEEEGIYYYFKHSETGHTLVLTDHAGGHSPIQGESLLWHHQGEAISVASLKKLASVTTLLPAGVTLQGVNVQQSAAIEDIKKANAQEAGIDSAMFTDITPQGERSLIALQAQNTLAAYEANNRRFDAIVLAHWLSAGETFDLKEHPTDEKKFRIHTVYLEASNNFDNNSSDCRCSIEAMPADKPWHPPFEHHQPQIPGILTATVVGPDSEEIHTDEYGRIKIQFPWDKENKNDDTSSCWVRVAQSWAGGKFGAQFIPRVGSEVLVSFIQGNPDYPLVTGTVYNGQNKPPFDLPTQKTESGFVTRSATKGSVEDGHRLSFDDKKGEELLTIVAQKDLTLTVKNDVTSTIAANRNTELTKGNDLLLLKEGNMNLTLEKGNWQQEISGDVATKIKDGSYSLDVTGGGGDLKTEKALTIESTQSIELKVGDNKIAISTSGITINGTTFKLESSAGTEMKGATVKIEGSGSTEIKGAMVKVEGSGTAELKGAMVKVEGSGMTTVAGGIINIG</sequence>
<dbReference type="Gene3D" id="4.10.220.110">
    <property type="match status" value="1"/>
</dbReference>
<evidence type="ECO:0000256" key="2">
    <source>
        <dbReference type="ARBA" id="ARBA00005558"/>
    </source>
</evidence>
<dbReference type="InterPro" id="IPR006533">
    <property type="entry name" value="T6SS_Vgr_RhsGE"/>
</dbReference>
<dbReference type="AlphaFoldDB" id="A0A291E169"/>
<organism evidence="6 7">
    <name type="scientific">Cedecea neteri</name>
    <dbReference type="NCBI Taxonomy" id="158822"/>
    <lineage>
        <taxon>Bacteria</taxon>
        <taxon>Pseudomonadati</taxon>
        <taxon>Pseudomonadota</taxon>
        <taxon>Gammaproteobacteria</taxon>
        <taxon>Enterobacterales</taxon>
        <taxon>Enterobacteriaceae</taxon>
        <taxon>Cedecea</taxon>
    </lineage>
</organism>
<evidence type="ECO:0000256" key="1">
    <source>
        <dbReference type="ARBA" id="ARBA00004613"/>
    </source>
</evidence>
<dbReference type="InterPro" id="IPR006531">
    <property type="entry name" value="Gp5/Vgr_OB"/>
</dbReference>
<comment type="similarity">
    <text evidence="2">Belongs to the VgrG protein family.</text>
</comment>
<evidence type="ECO:0000313" key="7">
    <source>
        <dbReference type="Proteomes" id="UP000217979"/>
    </source>
</evidence>